<dbReference type="InterPro" id="IPR036859">
    <property type="entry name" value="CAP-Gly_dom_sf"/>
</dbReference>
<dbReference type="SUPFAM" id="SSF54236">
    <property type="entry name" value="Ubiquitin-like"/>
    <property type="match status" value="1"/>
</dbReference>
<comment type="subcellular location">
    <subcellularLocation>
        <location evidence="1">Cytoplasm</location>
    </subcellularLocation>
</comment>
<evidence type="ECO:0000256" key="3">
    <source>
        <dbReference type="ARBA" id="ARBA00023186"/>
    </source>
</evidence>
<dbReference type="PANTHER" id="PTHR18916">
    <property type="entry name" value="DYNACTIN 1-RELATED MICROTUBULE-BINDING"/>
    <property type="match status" value="1"/>
</dbReference>
<comment type="similarity">
    <text evidence="4">Belongs to the TBCB family.</text>
</comment>
<organism evidence="7 8">
    <name type="scientific">Melanopsichium pennsylvanicum</name>
    <dbReference type="NCBI Taxonomy" id="63383"/>
    <lineage>
        <taxon>Eukaryota</taxon>
        <taxon>Fungi</taxon>
        <taxon>Dikarya</taxon>
        <taxon>Basidiomycota</taxon>
        <taxon>Ustilaginomycotina</taxon>
        <taxon>Ustilaginomycetes</taxon>
        <taxon>Ustilaginales</taxon>
        <taxon>Ustilaginaceae</taxon>
        <taxon>Melanopsichium</taxon>
    </lineage>
</organism>
<dbReference type="InterPro" id="IPR000938">
    <property type="entry name" value="CAP-Gly_domain"/>
</dbReference>
<dbReference type="GO" id="GO:0031122">
    <property type="term" value="P:cytoplasmic microtubule organization"/>
    <property type="evidence" value="ECO:0007669"/>
    <property type="project" value="TreeGrafter"/>
</dbReference>
<keyword evidence="8" id="KW-1185">Reference proteome</keyword>
<comment type="caution">
    <text evidence="7">The sequence shown here is derived from an EMBL/GenBank/DDBJ whole genome shotgun (WGS) entry which is preliminary data.</text>
</comment>
<dbReference type="GO" id="GO:0005938">
    <property type="term" value="C:cell cortex"/>
    <property type="evidence" value="ECO:0007669"/>
    <property type="project" value="TreeGrafter"/>
</dbReference>
<dbReference type="PANTHER" id="PTHR18916:SF85">
    <property type="entry name" value="TUBULIN-FOLDING COFACTOR B"/>
    <property type="match status" value="1"/>
</dbReference>
<dbReference type="SUPFAM" id="SSF74924">
    <property type="entry name" value="Cap-Gly domain"/>
    <property type="match status" value="1"/>
</dbReference>
<sequence>MSVVNIFIHSPSTLVSAERRLPSTIPLHDLKYRLESIVGVPPSSQIFQIHSSRTDHEQQSTLTGPGPFASSVRSTLILAIPQNSELENRSLEELGVIDGMAIKVLDTRPKELIQTYTDESLVEKYVMDDKTYAARRDTVLAFKQRNKLGRFDPTKDVAASTTTTSSDDDVLSSENVSNQLKPGERCKVDLLSGSGINQRKGTVRYVGLTKFATGIWVGVEYDEPVGKNDGSVAGERYFNCKPNFGSFVRTDKIQLGHFPPDDHNLDLDLHLTDDDEEM</sequence>
<dbReference type="GO" id="GO:0035371">
    <property type="term" value="C:microtubule plus-end"/>
    <property type="evidence" value="ECO:0007669"/>
    <property type="project" value="TreeGrafter"/>
</dbReference>
<dbReference type="GO" id="GO:0005634">
    <property type="term" value="C:nucleus"/>
    <property type="evidence" value="ECO:0007669"/>
    <property type="project" value="TreeGrafter"/>
</dbReference>
<evidence type="ECO:0000256" key="5">
    <source>
        <dbReference type="SAM" id="MobiDB-lite"/>
    </source>
</evidence>
<reference evidence="7" key="1">
    <citation type="submission" date="2023-10" db="EMBL/GenBank/DDBJ databases">
        <authorList>
            <person name="Guldener U."/>
        </authorList>
    </citation>
    <scope>NUCLEOTIDE SEQUENCE</scope>
    <source>
        <strain evidence="7">Mp4</strain>
    </source>
</reference>
<dbReference type="AlphaFoldDB" id="A0AAJ4XFE8"/>
<feature type="region of interest" description="Disordered" evidence="5">
    <location>
        <begin position="153"/>
        <end position="174"/>
    </location>
</feature>
<dbReference type="PROSITE" id="PS50245">
    <property type="entry name" value="CAP_GLY_2"/>
    <property type="match status" value="1"/>
</dbReference>
<keyword evidence="2" id="KW-0963">Cytoplasm</keyword>
<dbReference type="GO" id="GO:0051010">
    <property type="term" value="F:microtubule plus-end binding"/>
    <property type="evidence" value="ECO:0007669"/>
    <property type="project" value="TreeGrafter"/>
</dbReference>
<evidence type="ECO:0000256" key="2">
    <source>
        <dbReference type="ARBA" id="ARBA00022490"/>
    </source>
</evidence>
<gene>
    <name evidence="7" type="ORF">MEPE_00179</name>
</gene>
<dbReference type="Proteomes" id="UP001294444">
    <property type="component" value="Unassembled WGS sequence"/>
</dbReference>
<dbReference type="Gene3D" id="2.30.30.190">
    <property type="entry name" value="CAP Gly-rich-like domain"/>
    <property type="match status" value="1"/>
</dbReference>
<evidence type="ECO:0000256" key="1">
    <source>
        <dbReference type="ARBA" id="ARBA00004496"/>
    </source>
</evidence>
<dbReference type="Pfam" id="PF14560">
    <property type="entry name" value="Ubiquitin_2"/>
    <property type="match status" value="1"/>
</dbReference>
<evidence type="ECO:0000313" key="7">
    <source>
        <dbReference type="EMBL" id="SNX81474.1"/>
    </source>
</evidence>
<name>A0AAJ4XFE8_9BASI</name>
<accession>A0AAJ4XFE8</accession>
<dbReference type="SMART" id="SM01052">
    <property type="entry name" value="CAP_GLY"/>
    <property type="match status" value="1"/>
</dbReference>
<protein>
    <submittedName>
        <fullName evidence="7">Related to Tubulin-specific chaperone B</fullName>
    </submittedName>
</protein>
<feature type="compositionally biased region" description="Low complexity" evidence="5">
    <location>
        <begin position="156"/>
        <end position="165"/>
    </location>
</feature>
<evidence type="ECO:0000256" key="4">
    <source>
        <dbReference type="ARBA" id="ARBA00025779"/>
    </source>
</evidence>
<feature type="domain" description="CAP-Gly" evidence="6">
    <location>
        <begin position="207"/>
        <end position="249"/>
    </location>
</feature>
<dbReference type="Pfam" id="PF01302">
    <property type="entry name" value="CAP_GLY"/>
    <property type="match status" value="1"/>
</dbReference>
<dbReference type="EMBL" id="OAPG01000001">
    <property type="protein sequence ID" value="SNX81474.1"/>
    <property type="molecule type" value="Genomic_DNA"/>
</dbReference>
<dbReference type="PROSITE" id="PS00845">
    <property type="entry name" value="CAP_GLY_1"/>
    <property type="match status" value="1"/>
</dbReference>
<dbReference type="InterPro" id="IPR029071">
    <property type="entry name" value="Ubiquitin-like_domsf"/>
</dbReference>
<dbReference type="Gene3D" id="3.10.20.90">
    <property type="entry name" value="Phosphatidylinositol 3-kinase Catalytic Subunit, Chain A, domain 1"/>
    <property type="match status" value="1"/>
</dbReference>
<dbReference type="InterPro" id="IPR000626">
    <property type="entry name" value="Ubiquitin-like_dom"/>
</dbReference>
<evidence type="ECO:0000259" key="6">
    <source>
        <dbReference type="PROSITE" id="PS50245"/>
    </source>
</evidence>
<keyword evidence="3" id="KW-0143">Chaperone</keyword>
<evidence type="ECO:0000313" key="8">
    <source>
        <dbReference type="Proteomes" id="UP001294444"/>
    </source>
</evidence>
<proteinExistence type="inferred from homology"/>